<reference evidence="2 3" key="1">
    <citation type="journal article" date="2016" name="Nat. Commun.">
        <title>Thousands of microbial genomes shed light on interconnected biogeochemical processes in an aquifer system.</title>
        <authorList>
            <person name="Anantharaman K."/>
            <person name="Brown C.T."/>
            <person name="Hug L.A."/>
            <person name="Sharon I."/>
            <person name="Castelle C.J."/>
            <person name="Probst A.J."/>
            <person name="Thomas B.C."/>
            <person name="Singh A."/>
            <person name="Wilkins M.J."/>
            <person name="Karaoz U."/>
            <person name="Brodie E.L."/>
            <person name="Williams K.H."/>
            <person name="Hubbard S.S."/>
            <person name="Banfield J.F."/>
        </authorList>
    </citation>
    <scope>NUCLEOTIDE SEQUENCE [LARGE SCALE GENOMIC DNA]</scope>
</reference>
<accession>A0A1F4NPD0</accession>
<sequence>MGQEKRGNNKQEGQKGSFYEQDKKPQPIELTGSRMAPDAEFEPEVAVPFSDHEAFPEDANQRAVGIMEVVTERSLGQSDDIYAKIDEILDSNLTTDSRAMYKVTNALNN</sequence>
<name>A0A1F4NPD0_UNCK3</name>
<evidence type="ECO:0000256" key="1">
    <source>
        <dbReference type="SAM" id="MobiDB-lite"/>
    </source>
</evidence>
<evidence type="ECO:0000313" key="3">
    <source>
        <dbReference type="Proteomes" id="UP000178085"/>
    </source>
</evidence>
<comment type="caution">
    <text evidence="2">The sequence shown here is derived from an EMBL/GenBank/DDBJ whole genome shotgun (WGS) entry which is preliminary data.</text>
</comment>
<dbReference type="EMBL" id="METD01000001">
    <property type="protein sequence ID" value="OGB73314.1"/>
    <property type="molecule type" value="Genomic_DNA"/>
</dbReference>
<organism evidence="2 3">
    <name type="scientific">candidate division Kazan bacterium RIFCSPLOWO2_01_FULL_45_19</name>
    <dbReference type="NCBI Taxonomy" id="1798538"/>
    <lineage>
        <taxon>Bacteria</taxon>
        <taxon>Bacteria division Kazan-3B-28</taxon>
    </lineage>
</organism>
<proteinExistence type="predicted"/>
<gene>
    <name evidence="2" type="ORF">A3K51_00325</name>
</gene>
<dbReference type="Proteomes" id="UP000178085">
    <property type="component" value="Unassembled WGS sequence"/>
</dbReference>
<feature type="compositionally biased region" description="Basic and acidic residues" evidence="1">
    <location>
        <begin position="1"/>
        <end position="13"/>
    </location>
</feature>
<feature type="region of interest" description="Disordered" evidence="1">
    <location>
        <begin position="1"/>
        <end position="37"/>
    </location>
</feature>
<protein>
    <submittedName>
        <fullName evidence="2">Uncharacterized protein</fullName>
    </submittedName>
</protein>
<evidence type="ECO:0000313" key="2">
    <source>
        <dbReference type="EMBL" id="OGB73314.1"/>
    </source>
</evidence>
<dbReference type="AlphaFoldDB" id="A0A1F4NPD0"/>